<sequence length="89" mass="9511">MNVLTCVTRGTRLTRPLRLRLLPEVPTRPEHGGRKNPDGAVGDPDGQGFMTTAGPRDTLVVHPEDTRGRLRADPASQEIVCCGAPGRAA</sequence>
<reference evidence="2" key="1">
    <citation type="journal article" date="2014" name="Int. J. Syst. Evol. Microbiol.">
        <title>Complete genome sequence of Corynebacterium casei LMG S-19264T (=DSM 44701T), isolated from a smear-ripened cheese.</title>
        <authorList>
            <consortium name="US DOE Joint Genome Institute (JGI-PGF)"/>
            <person name="Walter F."/>
            <person name="Albersmeier A."/>
            <person name="Kalinowski J."/>
            <person name="Ruckert C."/>
        </authorList>
    </citation>
    <scope>NUCLEOTIDE SEQUENCE</scope>
    <source>
        <strain evidence="2">JCM 3035</strain>
    </source>
</reference>
<evidence type="ECO:0000313" key="3">
    <source>
        <dbReference type="Proteomes" id="UP000637788"/>
    </source>
</evidence>
<accession>A0A917RMQ9</accession>
<feature type="compositionally biased region" description="Basic and acidic residues" evidence="1">
    <location>
        <begin position="27"/>
        <end position="37"/>
    </location>
</feature>
<feature type="region of interest" description="Disordered" evidence="1">
    <location>
        <begin position="22"/>
        <end position="55"/>
    </location>
</feature>
<protein>
    <submittedName>
        <fullName evidence="2">Uncharacterized protein</fullName>
    </submittedName>
</protein>
<dbReference type="Proteomes" id="UP000637788">
    <property type="component" value="Unassembled WGS sequence"/>
</dbReference>
<dbReference type="RefSeq" id="WP_189327431.1">
    <property type="nucleotide sequence ID" value="NZ_BMPQ01000049.1"/>
</dbReference>
<reference evidence="2" key="2">
    <citation type="submission" date="2020-09" db="EMBL/GenBank/DDBJ databases">
        <authorList>
            <person name="Sun Q."/>
            <person name="Ohkuma M."/>
        </authorList>
    </citation>
    <scope>NUCLEOTIDE SEQUENCE</scope>
    <source>
        <strain evidence="2">JCM 3035</strain>
    </source>
</reference>
<keyword evidence="3" id="KW-1185">Reference proteome</keyword>
<evidence type="ECO:0000313" key="2">
    <source>
        <dbReference type="EMBL" id="GGL14555.1"/>
    </source>
</evidence>
<proteinExistence type="predicted"/>
<gene>
    <name evidence="2" type="ORF">GCM10010094_89190</name>
</gene>
<comment type="caution">
    <text evidence="2">The sequence shown here is derived from an EMBL/GenBank/DDBJ whole genome shotgun (WGS) entry which is preliminary data.</text>
</comment>
<organism evidence="2 3">
    <name type="scientific">Streptomyces flaveus</name>
    <dbReference type="NCBI Taxonomy" id="66370"/>
    <lineage>
        <taxon>Bacteria</taxon>
        <taxon>Bacillati</taxon>
        <taxon>Actinomycetota</taxon>
        <taxon>Actinomycetes</taxon>
        <taxon>Kitasatosporales</taxon>
        <taxon>Streptomycetaceae</taxon>
        <taxon>Streptomyces</taxon>
        <taxon>Streptomyces aurantiacus group</taxon>
    </lineage>
</organism>
<dbReference type="EMBL" id="BMPQ01000049">
    <property type="protein sequence ID" value="GGL14555.1"/>
    <property type="molecule type" value="Genomic_DNA"/>
</dbReference>
<dbReference type="AlphaFoldDB" id="A0A917RMQ9"/>
<name>A0A917RMQ9_9ACTN</name>
<evidence type="ECO:0000256" key="1">
    <source>
        <dbReference type="SAM" id="MobiDB-lite"/>
    </source>
</evidence>